<evidence type="ECO:0000313" key="3">
    <source>
        <dbReference type="Proteomes" id="UP000278437"/>
    </source>
</evidence>
<protein>
    <recommendedName>
        <fullName evidence="4">SnoaL-like domain-containing protein</fullName>
    </recommendedName>
</protein>
<organism evidence="2 3">
    <name type="scientific">Shewanella khirikhana</name>
    <dbReference type="NCBI Taxonomy" id="1965282"/>
    <lineage>
        <taxon>Bacteria</taxon>
        <taxon>Pseudomonadati</taxon>
        <taxon>Pseudomonadota</taxon>
        <taxon>Gammaproteobacteria</taxon>
        <taxon>Alteromonadales</taxon>
        <taxon>Shewanellaceae</taxon>
        <taxon>Shewanella</taxon>
    </lineage>
</organism>
<evidence type="ECO:0000256" key="1">
    <source>
        <dbReference type="SAM" id="SignalP"/>
    </source>
</evidence>
<feature type="signal peptide" evidence="1">
    <location>
        <begin position="1"/>
        <end position="24"/>
    </location>
</feature>
<feature type="chain" id="PRO_5045552713" description="SnoaL-like domain-containing protein" evidence="1">
    <location>
        <begin position="25"/>
        <end position="152"/>
    </location>
</feature>
<dbReference type="Proteomes" id="UP000278437">
    <property type="component" value="Chromosome"/>
</dbReference>
<accession>A0ABN5TSL6</accession>
<dbReference type="EMBL" id="CP020373">
    <property type="protein sequence ID" value="AZQ10344.1"/>
    <property type="molecule type" value="Genomic_DNA"/>
</dbReference>
<reference evidence="3" key="1">
    <citation type="submission" date="2017-03" db="EMBL/GenBank/DDBJ databases">
        <title>Full genome sequence of a non-lethal Shewanella isolate that potentiates virulence of Vibio parahaemolyticus causing acute hepatopancreatic necrosis disease (AHPND) in shrimp.</title>
        <authorList>
            <person name="Prachumwat A."/>
            <person name="Sritunyalucksana K."/>
        </authorList>
    </citation>
    <scope>NUCLEOTIDE SEQUENCE [LARGE SCALE GENOMIC DNA]</scope>
    <source>
        <strain evidence="3">TH2012</strain>
    </source>
</reference>
<proteinExistence type="predicted"/>
<name>A0ABN5TSL6_9GAMM</name>
<keyword evidence="3" id="KW-1185">Reference proteome</keyword>
<keyword evidence="1" id="KW-0732">Signal</keyword>
<sequence length="152" mass="16782">MYAAFMKNLIIAFALISFSGGAFAGAAERFLREYLDDFASGKDLSHYFAAQPQFIFGSHCHIPASATEASEFITEIRSKLVASGYEKSQISSVNLLAHIDKYRLVSLTLTRLKQDGTELDKVCSSYGLREGEDGFKILSWQPSNPNEQGLCP</sequence>
<evidence type="ECO:0008006" key="4">
    <source>
        <dbReference type="Google" id="ProtNLM"/>
    </source>
</evidence>
<evidence type="ECO:0000313" key="2">
    <source>
        <dbReference type="EMBL" id="AZQ10344.1"/>
    </source>
</evidence>
<gene>
    <name evidence="2" type="ORF">STH12_01214</name>
</gene>